<reference evidence="1" key="1">
    <citation type="submission" date="2023-03" db="EMBL/GenBank/DDBJ databases">
        <title>Mating type loci evolution in Malassezia.</title>
        <authorList>
            <person name="Coelho M.A."/>
        </authorList>
    </citation>
    <scope>NUCLEOTIDE SEQUENCE</scope>
    <source>
        <strain evidence="1">CBS 14135</strain>
    </source>
</reference>
<evidence type="ECO:0000313" key="1">
    <source>
        <dbReference type="EMBL" id="WFC95998.1"/>
    </source>
</evidence>
<accession>A0AAF0DTX1</accession>
<name>A0AAF0DTX1_9BASI</name>
<organism evidence="1 2">
    <name type="scientific">Malassezia brasiliensis</name>
    <dbReference type="NCBI Taxonomy" id="1821822"/>
    <lineage>
        <taxon>Eukaryota</taxon>
        <taxon>Fungi</taxon>
        <taxon>Dikarya</taxon>
        <taxon>Basidiomycota</taxon>
        <taxon>Ustilaginomycotina</taxon>
        <taxon>Malasseziomycetes</taxon>
        <taxon>Malasseziales</taxon>
        <taxon>Malasseziaceae</taxon>
        <taxon>Malassezia</taxon>
    </lineage>
</organism>
<protein>
    <submittedName>
        <fullName evidence="1">Uncharacterized protein</fullName>
    </submittedName>
</protein>
<dbReference type="AlphaFoldDB" id="A0AAF0DTX1"/>
<dbReference type="Proteomes" id="UP001216638">
    <property type="component" value="Chromosome 3"/>
</dbReference>
<keyword evidence="2" id="KW-1185">Reference proteome</keyword>
<dbReference type="EMBL" id="CP119953">
    <property type="protein sequence ID" value="WFC95998.1"/>
    <property type="molecule type" value="Genomic_DNA"/>
</dbReference>
<proteinExistence type="predicted"/>
<evidence type="ECO:0000313" key="2">
    <source>
        <dbReference type="Proteomes" id="UP001216638"/>
    </source>
</evidence>
<gene>
    <name evidence="1" type="ORF">MBRA1_002654</name>
</gene>
<sequence>MPISELRTPEQASTISAMPTIQSILPETTQASPAMWHHYAGQEDVWLRQTRRATASATATAFVALSLSLGLFYARCTDPLHTEGIPGNPMDAQHSYATEQGARRGFSRIVDQIQFVKDAAQLGPL</sequence>